<evidence type="ECO:0000313" key="2">
    <source>
        <dbReference type="EMBL" id="KXT06844.1"/>
    </source>
</evidence>
<sequence>MMALQRTGTKPHSWPFSLVPFRPSTMLLSSRLSLSALPTFFAHTALASSYYSNSTNTVISSVYESSTHHSNAIGDYILQGLGSQRSTSTAPSSPAASKSAQPNFNASYSTAPSRTFEPMSSDVFSALLSSTDLPQSVRDAQQCWSQIMTWTTSYYSWYSATVANRAWPVTYTTTTQVASSNDTVTIYPTNASAYTLCDGSARVDVDPITTTTPWLTTYGTYTHTGLALPSFAPQPCDPSQLDCYVWYHNSSAYELNEDAFLNQCGLPVHGRQPCAFALMDAVELIYFPVQTVDGNLCAGNGSTIEATPTVSGQPNTVSTLGRVFTSGKVYFSMSSLWATQDGFPGVTLGTPRSNFILTLESSEISTQCGGNRINTQINYADMNWPVPASAWNCQSRCAKYSNYNAFSNQTSSIPDFCNTIYKHLNPLVGLPTQLTDLDPEWKTCTLNPENMAGFWYDPPIALTAQKSAAQPTLPSAKTTTPAAAASTPTRPIAASTKHDPVSSAMALASSSTKQGPSKPTSSAVDSQDQGSPPVTDPSHSTYSVTKIISTTLSFHFDPSSVLDASSEEIQSPSQIGSKVLSLDVSTMESQVADAPAFSILTEALSTFGTLAGASPSDVGLSSGNSHSTPRKPPSSTDSMPSEHTIISESPSQGAVGSSTTDAASPQAVLQADGMVITPSALASDIISFAGHAVTLGGSAISMESVTVTYGSDGLALITSGSTIAFTTAEATTNPRQTFVADMDTTTFSLVASAVAGSNSVLHIGTQLVSQGGDPAVINDITYSLGHTGLEILQNSTNVIMQTVDTASTHSTARLPSVVVEPSQTSEIIMERPTTTAASTSESRNSNASSRMQRGLLWLVSALSILLTGTGYI</sequence>
<protein>
    <submittedName>
        <fullName evidence="2">Uncharacterized protein</fullName>
    </submittedName>
</protein>
<feature type="region of interest" description="Disordered" evidence="1">
    <location>
        <begin position="84"/>
        <end position="104"/>
    </location>
</feature>
<accession>A0A139HWK0</accession>
<proteinExistence type="predicted"/>
<gene>
    <name evidence="2" type="ORF">AC578_7185</name>
</gene>
<dbReference type="OrthoDB" id="3649524at2759"/>
<evidence type="ECO:0000313" key="3">
    <source>
        <dbReference type="Proteomes" id="UP000070133"/>
    </source>
</evidence>
<feature type="region of interest" description="Disordered" evidence="1">
    <location>
        <begin position="466"/>
        <end position="541"/>
    </location>
</feature>
<organism evidence="2 3">
    <name type="scientific">Pseudocercospora eumusae</name>
    <dbReference type="NCBI Taxonomy" id="321146"/>
    <lineage>
        <taxon>Eukaryota</taxon>
        <taxon>Fungi</taxon>
        <taxon>Dikarya</taxon>
        <taxon>Ascomycota</taxon>
        <taxon>Pezizomycotina</taxon>
        <taxon>Dothideomycetes</taxon>
        <taxon>Dothideomycetidae</taxon>
        <taxon>Mycosphaerellales</taxon>
        <taxon>Mycosphaerellaceae</taxon>
        <taxon>Pseudocercospora</taxon>
    </lineage>
</organism>
<dbReference type="EMBL" id="LFZN01000004">
    <property type="protein sequence ID" value="KXT06844.1"/>
    <property type="molecule type" value="Genomic_DNA"/>
</dbReference>
<keyword evidence="3" id="KW-1185">Reference proteome</keyword>
<dbReference type="Proteomes" id="UP000070133">
    <property type="component" value="Unassembled WGS sequence"/>
</dbReference>
<reference evidence="2 3" key="1">
    <citation type="submission" date="2015-07" db="EMBL/GenBank/DDBJ databases">
        <title>Comparative genomics of the Sigatoka disease complex on banana suggests a link between parallel evolutionary changes in Pseudocercospora fijiensis and Pseudocercospora eumusae and increased virulence on the banana host.</title>
        <authorList>
            <person name="Chang T.-C."/>
            <person name="Salvucci A."/>
            <person name="Crous P.W."/>
            <person name="Stergiopoulos I."/>
        </authorList>
    </citation>
    <scope>NUCLEOTIDE SEQUENCE [LARGE SCALE GENOMIC DNA]</scope>
    <source>
        <strain evidence="2 3">CBS 114824</strain>
    </source>
</reference>
<feature type="region of interest" description="Disordered" evidence="1">
    <location>
        <begin position="615"/>
        <end position="661"/>
    </location>
</feature>
<name>A0A139HWK0_9PEZI</name>
<comment type="caution">
    <text evidence="2">The sequence shown here is derived from an EMBL/GenBank/DDBJ whole genome shotgun (WGS) entry which is preliminary data.</text>
</comment>
<evidence type="ECO:0000256" key="1">
    <source>
        <dbReference type="SAM" id="MobiDB-lite"/>
    </source>
</evidence>
<feature type="compositionally biased region" description="Polar residues" evidence="1">
    <location>
        <begin position="508"/>
        <end position="541"/>
    </location>
</feature>
<dbReference type="AlphaFoldDB" id="A0A139HWK0"/>
<feature type="compositionally biased region" description="Low complexity" evidence="1">
    <location>
        <begin position="86"/>
        <end position="100"/>
    </location>
</feature>
<feature type="compositionally biased region" description="Polar residues" evidence="1">
    <location>
        <begin position="619"/>
        <end position="661"/>
    </location>
</feature>
<feature type="compositionally biased region" description="Low complexity" evidence="1">
    <location>
        <begin position="471"/>
        <end position="495"/>
    </location>
</feature>